<evidence type="ECO:0000313" key="2">
    <source>
        <dbReference type="EMBL" id="CAI4017627.1"/>
    </source>
</evidence>
<dbReference type="AlphaFoldDB" id="A0A9P1GML5"/>
<dbReference type="InterPro" id="IPR013766">
    <property type="entry name" value="Thioredoxin_domain"/>
</dbReference>
<accession>A0A9P1GML5</accession>
<dbReference type="GO" id="GO:0034976">
    <property type="term" value="P:response to endoplasmic reticulum stress"/>
    <property type="evidence" value="ECO:0007669"/>
    <property type="project" value="TreeGrafter"/>
</dbReference>
<dbReference type="GO" id="GO:0005788">
    <property type="term" value="C:endoplasmic reticulum lumen"/>
    <property type="evidence" value="ECO:0007669"/>
    <property type="project" value="TreeGrafter"/>
</dbReference>
<name>A0A9P1GML5_9DINO</name>
<evidence type="ECO:0000313" key="4">
    <source>
        <dbReference type="Proteomes" id="UP001152797"/>
    </source>
</evidence>
<dbReference type="EMBL" id="CAMXCT030006646">
    <property type="protein sequence ID" value="CAL4804939.1"/>
    <property type="molecule type" value="Genomic_DNA"/>
</dbReference>
<gene>
    <name evidence="2" type="ORF">C1SCF055_LOCUS42258</name>
</gene>
<dbReference type="Gene3D" id="3.40.30.10">
    <property type="entry name" value="Glutaredoxin"/>
    <property type="match status" value="1"/>
</dbReference>
<evidence type="ECO:0000313" key="3">
    <source>
        <dbReference type="EMBL" id="CAL4804939.1"/>
    </source>
</evidence>
<sequence>MGFGKLGLELREYYAAACGHCQALAPAWKAAQKAYIGPVTFRQIECHDQNWNPVPENTELCKDIRAFPTIKMFKDGKELSDYEGNRSSASLVDFAKQHEKLLKQSALPLLAAALPPASSSRQRQAAAFL</sequence>
<organism evidence="2">
    <name type="scientific">Cladocopium goreaui</name>
    <dbReference type="NCBI Taxonomy" id="2562237"/>
    <lineage>
        <taxon>Eukaryota</taxon>
        <taxon>Sar</taxon>
        <taxon>Alveolata</taxon>
        <taxon>Dinophyceae</taxon>
        <taxon>Suessiales</taxon>
        <taxon>Symbiodiniaceae</taxon>
        <taxon>Cladocopium</taxon>
    </lineage>
</organism>
<dbReference type="PANTHER" id="PTHR45815:SF3">
    <property type="entry name" value="PROTEIN DISULFIDE-ISOMERASE A6"/>
    <property type="match status" value="1"/>
</dbReference>
<dbReference type="EMBL" id="CAMXCT020006646">
    <property type="protein sequence ID" value="CAL1171002.1"/>
    <property type="molecule type" value="Genomic_DNA"/>
</dbReference>
<reference evidence="3 4" key="2">
    <citation type="submission" date="2024-05" db="EMBL/GenBank/DDBJ databases">
        <authorList>
            <person name="Chen Y."/>
            <person name="Shah S."/>
            <person name="Dougan E. K."/>
            <person name="Thang M."/>
            <person name="Chan C."/>
        </authorList>
    </citation>
    <scope>NUCLEOTIDE SEQUENCE [LARGE SCALE GENOMIC DNA]</scope>
</reference>
<dbReference type="Pfam" id="PF00085">
    <property type="entry name" value="Thioredoxin"/>
    <property type="match status" value="1"/>
</dbReference>
<dbReference type="InterPro" id="IPR036249">
    <property type="entry name" value="Thioredoxin-like_sf"/>
</dbReference>
<dbReference type="SUPFAM" id="SSF52833">
    <property type="entry name" value="Thioredoxin-like"/>
    <property type="match status" value="1"/>
</dbReference>
<dbReference type="PANTHER" id="PTHR45815">
    <property type="entry name" value="PROTEIN DISULFIDE-ISOMERASE A6"/>
    <property type="match status" value="1"/>
</dbReference>
<keyword evidence="4" id="KW-1185">Reference proteome</keyword>
<dbReference type="GO" id="GO:0015035">
    <property type="term" value="F:protein-disulfide reductase activity"/>
    <property type="evidence" value="ECO:0007669"/>
    <property type="project" value="TreeGrafter"/>
</dbReference>
<reference evidence="2" key="1">
    <citation type="submission" date="2022-10" db="EMBL/GenBank/DDBJ databases">
        <authorList>
            <person name="Chen Y."/>
            <person name="Dougan E. K."/>
            <person name="Chan C."/>
            <person name="Rhodes N."/>
            <person name="Thang M."/>
        </authorList>
    </citation>
    <scope>NUCLEOTIDE SEQUENCE</scope>
</reference>
<proteinExistence type="predicted"/>
<dbReference type="CDD" id="cd02961">
    <property type="entry name" value="PDI_a_family"/>
    <property type="match status" value="1"/>
</dbReference>
<comment type="caution">
    <text evidence="2">The sequence shown here is derived from an EMBL/GenBank/DDBJ whole genome shotgun (WGS) entry which is preliminary data.</text>
</comment>
<dbReference type="OrthoDB" id="427280at2759"/>
<dbReference type="Proteomes" id="UP001152797">
    <property type="component" value="Unassembled WGS sequence"/>
</dbReference>
<dbReference type="PROSITE" id="PS51352">
    <property type="entry name" value="THIOREDOXIN_2"/>
    <property type="match status" value="1"/>
</dbReference>
<evidence type="ECO:0000259" key="1">
    <source>
        <dbReference type="PROSITE" id="PS51352"/>
    </source>
</evidence>
<dbReference type="EMBL" id="CAMXCT010006646">
    <property type="protein sequence ID" value="CAI4017627.1"/>
    <property type="molecule type" value="Genomic_DNA"/>
</dbReference>
<feature type="domain" description="Thioredoxin" evidence="1">
    <location>
        <begin position="1"/>
        <end position="100"/>
    </location>
</feature>
<protein>
    <submittedName>
        <fullName evidence="3">Protein disulfide-isomerase A3</fullName>
    </submittedName>
</protein>